<organism evidence="1">
    <name type="scientific">Demequina capsici</name>
    <dbReference type="NCBI Taxonomy" id="3075620"/>
    <lineage>
        <taxon>Bacteria</taxon>
        <taxon>Bacillati</taxon>
        <taxon>Actinomycetota</taxon>
        <taxon>Actinomycetes</taxon>
        <taxon>Micrococcales</taxon>
        <taxon>Demequinaceae</taxon>
        <taxon>Demequina</taxon>
    </lineage>
</organism>
<sequence>MHTSRTISAGADSTPSTAAGIDRGVWHLATGRPLAMRASASA</sequence>
<protein>
    <submittedName>
        <fullName evidence="1">Uncharacterized protein</fullName>
    </submittedName>
</protein>
<dbReference type="RefSeq" id="WP_313544792.1">
    <property type="nucleotide sequence ID" value="NZ_CP134880.1"/>
</dbReference>
<gene>
    <name evidence="1" type="ORF">RN607_05085</name>
</gene>
<evidence type="ECO:0000313" key="1">
    <source>
        <dbReference type="EMBL" id="WNM28378.1"/>
    </source>
</evidence>
<dbReference type="EMBL" id="CP134880">
    <property type="protein sequence ID" value="WNM28378.1"/>
    <property type="molecule type" value="Genomic_DNA"/>
</dbReference>
<dbReference type="KEGG" id="dcp:RN607_05085"/>
<proteinExistence type="predicted"/>
<dbReference type="Proteomes" id="UP001303408">
    <property type="component" value="Chromosome"/>
</dbReference>
<accession>A0AA96JBR9</accession>
<name>A0AA96JBR9_9MICO</name>
<dbReference type="AlphaFoldDB" id="A0AA96JBR9"/>
<reference evidence="1" key="1">
    <citation type="submission" date="2023-09" db="EMBL/GenBank/DDBJ databases">
        <title>Demequina sp. a novel bacteria isolated from Capsicum annuum.</title>
        <authorList>
            <person name="Humaira Z."/>
            <person name="Lee J."/>
            <person name="Cho D."/>
        </authorList>
    </citation>
    <scope>NUCLEOTIDE SEQUENCE</scope>
    <source>
        <strain evidence="1">PMTSA13</strain>
    </source>
</reference>